<accession>A0A447U0R5</accession>
<name>A0A447U0R5_SALET</name>
<dbReference type="AlphaFoldDB" id="A0A447U0R5"/>
<organism evidence="1 2">
    <name type="scientific">Salmonella enterica I</name>
    <dbReference type="NCBI Taxonomy" id="59201"/>
    <lineage>
        <taxon>Bacteria</taxon>
        <taxon>Pseudomonadati</taxon>
        <taxon>Pseudomonadota</taxon>
        <taxon>Gammaproteobacteria</taxon>
        <taxon>Enterobacterales</taxon>
        <taxon>Enterobacteriaceae</taxon>
        <taxon>Salmonella</taxon>
    </lineage>
</organism>
<gene>
    <name evidence="1" type="primary">yeeA_3</name>
    <name evidence="1" type="ORF">NCTC6754_05026</name>
</gene>
<evidence type="ECO:0000313" key="1">
    <source>
        <dbReference type="EMBL" id="VEB57704.1"/>
    </source>
</evidence>
<sequence>MLTIAHALFEGNPQPVLANTGKLNDIAAELRQLMNEQQGDAVAETPIHGYGLAKYGNCPTVGTAFTFDLPGFAQIKSRWGE</sequence>
<reference evidence="1 2" key="1">
    <citation type="submission" date="2018-12" db="EMBL/GenBank/DDBJ databases">
        <authorList>
            <consortium name="Pathogen Informatics"/>
        </authorList>
    </citation>
    <scope>NUCLEOTIDE SEQUENCE [LARGE SCALE GENOMIC DNA]</scope>
    <source>
        <strain evidence="1 2">NCTC6754</strain>
    </source>
</reference>
<proteinExistence type="predicted"/>
<evidence type="ECO:0000313" key="2">
    <source>
        <dbReference type="Proteomes" id="UP000269208"/>
    </source>
</evidence>
<dbReference type="Proteomes" id="UP000269208">
    <property type="component" value="Chromosome"/>
</dbReference>
<protein>
    <submittedName>
        <fullName evidence="1">Inner membrane protein</fullName>
    </submittedName>
</protein>
<dbReference type="EMBL" id="LR134190">
    <property type="protein sequence ID" value="VEB57704.1"/>
    <property type="molecule type" value="Genomic_DNA"/>
</dbReference>